<comment type="subcellular location">
    <subcellularLocation>
        <location evidence="1">Membrane</location>
        <topology evidence="1">Multi-pass membrane protein</topology>
    </subcellularLocation>
</comment>
<evidence type="ECO:0000256" key="2">
    <source>
        <dbReference type="ARBA" id="ARBA00009045"/>
    </source>
</evidence>
<dbReference type="Proteomes" id="UP000515344">
    <property type="component" value="Chromosome"/>
</dbReference>
<dbReference type="Pfam" id="PF20216">
    <property type="entry name" value="DUF6576"/>
    <property type="match status" value="1"/>
</dbReference>
<feature type="transmembrane region" description="Helical" evidence="7">
    <location>
        <begin position="57"/>
        <end position="78"/>
    </location>
</feature>
<comment type="similarity">
    <text evidence="2">Belongs to the peptidase S54 family.</text>
</comment>
<dbReference type="GO" id="GO:0016020">
    <property type="term" value="C:membrane"/>
    <property type="evidence" value="ECO:0007669"/>
    <property type="project" value="UniProtKB-SubCell"/>
</dbReference>
<feature type="transmembrane region" description="Helical" evidence="7">
    <location>
        <begin position="116"/>
        <end position="135"/>
    </location>
</feature>
<keyword evidence="11" id="KW-1185">Reference proteome</keyword>
<dbReference type="InterPro" id="IPR022764">
    <property type="entry name" value="Peptidase_S54_rhomboid_dom"/>
</dbReference>
<evidence type="ECO:0000256" key="5">
    <source>
        <dbReference type="ARBA" id="ARBA00022989"/>
    </source>
</evidence>
<feature type="domain" description="Peptidase S54 rhomboid" evidence="8">
    <location>
        <begin position="74"/>
        <end position="217"/>
    </location>
</feature>
<dbReference type="GO" id="GO:0006508">
    <property type="term" value="P:proteolysis"/>
    <property type="evidence" value="ECO:0007669"/>
    <property type="project" value="UniProtKB-KW"/>
</dbReference>
<keyword evidence="10" id="KW-0645">Protease</keyword>
<dbReference type="AlphaFoldDB" id="A0A7G5XH90"/>
<protein>
    <submittedName>
        <fullName evidence="10">Rhomboid family intramembrane serine protease</fullName>
    </submittedName>
</protein>
<dbReference type="PANTHER" id="PTHR43731:SF14">
    <property type="entry name" value="PRESENILIN-ASSOCIATED RHOMBOID-LIKE PROTEIN, MITOCHONDRIAL"/>
    <property type="match status" value="1"/>
</dbReference>
<feature type="domain" description="DUF6576" evidence="9">
    <location>
        <begin position="271"/>
        <end position="302"/>
    </location>
</feature>
<accession>A0A7G5XH90</accession>
<dbReference type="PANTHER" id="PTHR43731">
    <property type="entry name" value="RHOMBOID PROTEASE"/>
    <property type="match status" value="1"/>
</dbReference>
<dbReference type="SUPFAM" id="SSF144091">
    <property type="entry name" value="Rhomboid-like"/>
    <property type="match status" value="1"/>
</dbReference>
<evidence type="ECO:0000256" key="6">
    <source>
        <dbReference type="ARBA" id="ARBA00023136"/>
    </source>
</evidence>
<name>A0A7G5XH90_9BACT</name>
<organism evidence="10 11">
    <name type="scientific">Lacibacter sediminis</name>
    <dbReference type="NCBI Taxonomy" id="2760713"/>
    <lineage>
        <taxon>Bacteria</taxon>
        <taxon>Pseudomonadati</taxon>
        <taxon>Bacteroidota</taxon>
        <taxon>Chitinophagia</taxon>
        <taxon>Chitinophagales</taxon>
        <taxon>Chitinophagaceae</taxon>
        <taxon>Lacibacter</taxon>
    </lineage>
</organism>
<keyword evidence="4" id="KW-0378">Hydrolase</keyword>
<keyword evidence="6 7" id="KW-0472">Membrane</keyword>
<evidence type="ECO:0000256" key="4">
    <source>
        <dbReference type="ARBA" id="ARBA00022801"/>
    </source>
</evidence>
<dbReference type="Pfam" id="PF01694">
    <property type="entry name" value="Rhomboid"/>
    <property type="match status" value="1"/>
</dbReference>
<feature type="transmembrane region" description="Helical" evidence="7">
    <location>
        <begin position="85"/>
        <end position="104"/>
    </location>
</feature>
<evidence type="ECO:0000313" key="10">
    <source>
        <dbReference type="EMBL" id="QNA44843.1"/>
    </source>
</evidence>
<gene>
    <name evidence="10" type="ORF">H4075_01195</name>
</gene>
<evidence type="ECO:0000256" key="3">
    <source>
        <dbReference type="ARBA" id="ARBA00022692"/>
    </source>
</evidence>
<evidence type="ECO:0000259" key="9">
    <source>
        <dbReference type="Pfam" id="PF20216"/>
    </source>
</evidence>
<dbReference type="KEGG" id="lacs:H4075_01195"/>
<dbReference type="InterPro" id="IPR050925">
    <property type="entry name" value="Rhomboid_protease_S54"/>
</dbReference>
<evidence type="ECO:0000313" key="11">
    <source>
        <dbReference type="Proteomes" id="UP000515344"/>
    </source>
</evidence>
<dbReference type="InterPro" id="IPR046483">
    <property type="entry name" value="DUF6576"/>
</dbReference>
<evidence type="ECO:0000256" key="7">
    <source>
        <dbReference type="SAM" id="Phobius"/>
    </source>
</evidence>
<proteinExistence type="inferred from homology"/>
<keyword evidence="3 7" id="KW-0812">Transmembrane</keyword>
<feature type="transmembrane region" description="Helical" evidence="7">
    <location>
        <begin position="21"/>
        <end position="45"/>
    </location>
</feature>
<dbReference type="Gene3D" id="1.20.1540.10">
    <property type="entry name" value="Rhomboid-like"/>
    <property type="match status" value="1"/>
</dbReference>
<dbReference type="GO" id="GO:0004252">
    <property type="term" value="F:serine-type endopeptidase activity"/>
    <property type="evidence" value="ECO:0007669"/>
    <property type="project" value="InterPro"/>
</dbReference>
<reference evidence="11" key="1">
    <citation type="submission" date="2020-08" db="EMBL/GenBank/DDBJ databases">
        <title>Lacibacter sp. S13-6-6 genome sequencing.</title>
        <authorList>
            <person name="Jin L."/>
        </authorList>
    </citation>
    <scope>NUCLEOTIDE SEQUENCE [LARGE SCALE GENOMIC DNA]</scope>
    <source>
        <strain evidence="11">S13-6-6</strain>
    </source>
</reference>
<dbReference type="EMBL" id="CP060007">
    <property type="protein sequence ID" value="QNA44843.1"/>
    <property type="molecule type" value="Genomic_DNA"/>
</dbReference>
<evidence type="ECO:0000259" key="8">
    <source>
        <dbReference type="Pfam" id="PF01694"/>
    </source>
</evidence>
<sequence length="308" mass="34721">MSYLQAEKKKRMMFGEDGDAVMRLIAINVIIFVILKFIEIVFQLTPNADVSLFKTNVLDWVGLPANLNTFITRPWVLLSHMIAHYSLWQLLGNMLFLWAFGFLLQDLVGNKHIVPLYFYGGLAGAVLFIASANLLPRFAAEINSFSYLGASASVMAIAIAATVTAPDYRVFPMINGGIPLWVITLIYVIIDFAGLASSAFPHHLAHLGGAAMGYVYIKQIQNGKDPGEWMHRLYNWFTHLFDPKEKPARKTIKKEVFYNTKGQQPFSKKPNVTQQRVDDILDKISQQGYQSLTQEEKDILKKAADNET</sequence>
<feature type="transmembrane region" description="Helical" evidence="7">
    <location>
        <begin position="178"/>
        <end position="196"/>
    </location>
</feature>
<keyword evidence="5 7" id="KW-1133">Transmembrane helix</keyword>
<dbReference type="RefSeq" id="WP_182803379.1">
    <property type="nucleotide sequence ID" value="NZ_CP060007.1"/>
</dbReference>
<feature type="transmembrane region" description="Helical" evidence="7">
    <location>
        <begin position="147"/>
        <end position="166"/>
    </location>
</feature>
<dbReference type="InterPro" id="IPR035952">
    <property type="entry name" value="Rhomboid-like_sf"/>
</dbReference>
<evidence type="ECO:0000256" key="1">
    <source>
        <dbReference type="ARBA" id="ARBA00004141"/>
    </source>
</evidence>